<sequence length="122" mass="13562">MSVPPIEFQTLDGHQALDVLDELADLYVRVYAEPPYDSAPKFSRERFTERTREQALASGFVLVTARRRDALAGFAFGFSMMPGAWWANASMPPAEVLKASKFALVEFIVEKDMRGRASAGLC</sequence>
<proteinExistence type="predicted"/>
<dbReference type="AlphaFoldDB" id="A0A7W3QPB7"/>
<dbReference type="RefSeq" id="WP_182846548.1">
    <property type="nucleotide sequence ID" value="NZ_BAAALP010000021.1"/>
</dbReference>
<keyword evidence="2" id="KW-1185">Reference proteome</keyword>
<evidence type="ECO:0000313" key="2">
    <source>
        <dbReference type="Proteomes" id="UP000572680"/>
    </source>
</evidence>
<dbReference type="EMBL" id="JACJIA010000009">
    <property type="protein sequence ID" value="MBA8954479.1"/>
    <property type="molecule type" value="Genomic_DNA"/>
</dbReference>
<name>A0A7W3QPB7_ACTNM</name>
<accession>A0A7W3QPB7</accession>
<organism evidence="1 2">
    <name type="scientific">Actinomadura namibiensis</name>
    <dbReference type="NCBI Taxonomy" id="182080"/>
    <lineage>
        <taxon>Bacteria</taxon>
        <taxon>Bacillati</taxon>
        <taxon>Actinomycetota</taxon>
        <taxon>Actinomycetes</taxon>
        <taxon>Streptosporangiales</taxon>
        <taxon>Thermomonosporaceae</taxon>
        <taxon>Actinomadura</taxon>
    </lineage>
</organism>
<reference evidence="1 2" key="1">
    <citation type="submission" date="2020-08" db="EMBL/GenBank/DDBJ databases">
        <title>Genomic Encyclopedia of Type Strains, Phase IV (KMG-IV): sequencing the most valuable type-strain genomes for metagenomic binning, comparative biology and taxonomic classification.</title>
        <authorList>
            <person name="Goeker M."/>
        </authorList>
    </citation>
    <scope>NUCLEOTIDE SEQUENCE [LARGE SCALE GENOMIC DNA]</scope>
    <source>
        <strain evidence="1 2">DSM 44197</strain>
    </source>
</reference>
<gene>
    <name evidence="1" type="ORF">HNR61_006136</name>
</gene>
<comment type="caution">
    <text evidence="1">The sequence shown here is derived from an EMBL/GenBank/DDBJ whole genome shotgun (WGS) entry which is preliminary data.</text>
</comment>
<evidence type="ECO:0000313" key="1">
    <source>
        <dbReference type="EMBL" id="MBA8954479.1"/>
    </source>
</evidence>
<protein>
    <recommendedName>
        <fullName evidence="3">Acetyltransferase</fullName>
    </recommendedName>
</protein>
<dbReference type="Proteomes" id="UP000572680">
    <property type="component" value="Unassembled WGS sequence"/>
</dbReference>
<evidence type="ECO:0008006" key="3">
    <source>
        <dbReference type="Google" id="ProtNLM"/>
    </source>
</evidence>